<dbReference type="Proteomes" id="UP000260835">
    <property type="component" value="Unassembled WGS sequence"/>
</dbReference>
<proteinExistence type="predicted"/>
<evidence type="ECO:0000313" key="1">
    <source>
        <dbReference type="EMBL" id="RGK94206.1"/>
    </source>
</evidence>
<dbReference type="AlphaFoldDB" id="A0A3E4QEU3"/>
<comment type="caution">
    <text evidence="1">The sequence shown here is derived from an EMBL/GenBank/DDBJ whole genome shotgun (WGS) entry which is preliminary data.</text>
</comment>
<sequence>MKKNLFTFVERNDSNKQFENHLSASVMAQIFGGGNHANAVTKFEDQVQYCNPWLDCDAWNCAPDCQCKSNWA</sequence>
<dbReference type="EMBL" id="QSRD01000103">
    <property type="protein sequence ID" value="RGK94206.1"/>
    <property type="molecule type" value="Genomic_DNA"/>
</dbReference>
<organism evidence="1 2">
    <name type="scientific">Prevotella disiens</name>
    <dbReference type="NCBI Taxonomy" id="28130"/>
    <lineage>
        <taxon>Bacteria</taxon>
        <taxon>Pseudomonadati</taxon>
        <taxon>Bacteroidota</taxon>
        <taxon>Bacteroidia</taxon>
        <taxon>Bacteroidales</taxon>
        <taxon>Prevotellaceae</taxon>
        <taxon>Prevotella</taxon>
    </lineage>
</organism>
<name>A0A3E4QEU3_9BACT</name>
<gene>
    <name evidence="1" type="ORF">DXC89_10195</name>
</gene>
<dbReference type="RefSeq" id="WP_117654176.1">
    <property type="nucleotide sequence ID" value="NZ_CABOGP010000103.1"/>
</dbReference>
<protein>
    <submittedName>
        <fullName evidence="1">Uncharacterized protein</fullName>
    </submittedName>
</protein>
<evidence type="ECO:0000313" key="2">
    <source>
        <dbReference type="Proteomes" id="UP000260835"/>
    </source>
</evidence>
<reference evidence="1 2" key="1">
    <citation type="submission" date="2018-08" db="EMBL/GenBank/DDBJ databases">
        <title>A genome reference for cultivated species of the human gut microbiota.</title>
        <authorList>
            <person name="Zou Y."/>
            <person name="Xue W."/>
            <person name="Luo G."/>
        </authorList>
    </citation>
    <scope>NUCLEOTIDE SEQUENCE [LARGE SCALE GENOMIC DNA]</scope>
    <source>
        <strain evidence="1 2">TF09-12</strain>
    </source>
</reference>
<accession>A0A3E4QEU3</accession>